<dbReference type="Pfam" id="PF20945">
    <property type="entry name" value="RMP1"/>
    <property type="match status" value="1"/>
</dbReference>
<dbReference type="GO" id="GO:0000294">
    <property type="term" value="P:nuclear-transcribed mRNA catabolic process, RNase MRP-dependent"/>
    <property type="evidence" value="ECO:0007669"/>
    <property type="project" value="TreeGrafter"/>
</dbReference>
<dbReference type="GO" id="GO:0042134">
    <property type="term" value="F:rRNA primary transcript binding"/>
    <property type="evidence" value="ECO:0007669"/>
    <property type="project" value="InterPro"/>
</dbReference>
<feature type="region of interest" description="Disordered" evidence="1">
    <location>
        <begin position="60"/>
        <end position="88"/>
    </location>
</feature>
<dbReference type="PANTHER" id="PTHR37792:SF1">
    <property type="entry name" value="RIBONUCLEASE MRP PROTEIN SUBUNIT RMP1"/>
    <property type="match status" value="1"/>
</dbReference>
<reference evidence="3" key="1">
    <citation type="submission" date="2023-06" db="EMBL/GenBank/DDBJ databases">
        <title>Genome-scale phylogeny and comparative genomics of the fungal order Sordariales.</title>
        <authorList>
            <consortium name="Lawrence Berkeley National Laboratory"/>
            <person name="Hensen N."/>
            <person name="Bonometti L."/>
            <person name="Westerberg I."/>
            <person name="Brannstrom I.O."/>
            <person name="Guillou S."/>
            <person name="Cros-Aarteil S."/>
            <person name="Calhoun S."/>
            <person name="Haridas S."/>
            <person name="Kuo A."/>
            <person name="Mondo S."/>
            <person name="Pangilinan J."/>
            <person name="Riley R."/>
            <person name="Labutti K."/>
            <person name="Andreopoulos B."/>
            <person name="Lipzen A."/>
            <person name="Chen C."/>
            <person name="Yanf M."/>
            <person name="Daum C."/>
            <person name="Ng V."/>
            <person name="Clum A."/>
            <person name="Steindorff A."/>
            <person name="Ohm R."/>
            <person name="Martin F."/>
            <person name="Silar P."/>
            <person name="Natvig D."/>
            <person name="Lalanne C."/>
            <person name="Gautier V."/>
            <person name="Ament-Velasquez S.L."/>
            <person name="Kruys A."/>
            <person name="Hutchinson M.I."/>
            <person name="Powell A.J."/>
            <person name="Barry K."/>
            <person name="Miller A.N."/>
            <person name="Grigoriev I.V."/>
            <person name="Debuchy R."/>
            <person name="Gladieux P."/>
            <person name="Thoren M.H."/>
            <person name="Johannesson H."/>
        </authorList>
    </citation>
    <scope>NUCLEOTIDE SEQUENCE</scope>
    <source>
        <strain evidence="3">SMH4607-1</strain>
    </source>
</reference>
<protein>
    <recommendedName>
        <fullName evidence="2">RNase MRP protein 1 RNA binding domain-containing protein</fullName>
    </recommendedName>
</protein>
<evidence type="ECO:0000256" key="1">
    <source>
        <dbReference type="SAM" id="MobiDB-lite"/>
    </source>
</evidence>
<name>A0AA40A945_9PEZI</name>
<dbReference type="GO" id="GO:0000466">
    <property type="term" value="P:maturation of 5.8S rRNA from tricistronic rRNA transcript (SSU-rRNA, 5.8S rRNA, LSU-rRNA)"/>
    <property type="evidence" value="ECO:0007669"/>
    <property type="project" value="TreeGrafter"/>
</dbReference>
<dbReference type="InterPro" id="IPR047204">
    <property type="entry name" value="RMP1_RBD"/>
</dbReference>
<dbReference type="GO" id="GO:0000172">
    <property type="term" value="C:ribonuclease MRP complex"/>
    <property type="evidence" value="ECO:0007669"/>
    <property type="project" value="InterPro"/>
</dbReference>
<evidence type="ECO:0000259" key="2">
    <source>
        <dbReference type="Pfam" id="PF20945"/>
    </source>
</evidence>
<proteinExistence type="predicted"/>
<dbReference type="InterPro" id="IPR047205">
    <property type="entry name" value="RMP1"/>
</dbReference>
<evidence type="ECO:0000313" key="4">
    <source>
        <dbReference type="Proteomes" id="UP001172102"/>
    </source>
</evidence>
<feature type="compositionally biased region" description="Basic and acidic residues" evidence="1">
    <location>
        <begin position="188"/>
        <end position="207"/>
    </location>
</feature>
<keyword evidence="4" id="KW-1185">Reference proteome</keyword>
<dbReference type="PANTHER" id="PTHR37792">
    <property type="entry name" value="RIBONUCLEASE MRP PROTEIN SUBUNIT RMP1"/>
    <property type="match status" value="1"/>
</dbReference>
<sequence>MTSPAAADPALLAAALASLTPALEILARFHHRNKNQHRLSRWWAHADMLRRQARKLEGAAGARLGEMESLRRKKPRRKADADGDEDEDEIAARARHLRDRVIPGAYLAFTQLTADRQFAHLGLMLLGVLAQVDRAISPFAAGPEEAEEEEAGVVVPRTASPAAAVPAHDTGVAVSRDAVVFLASEPTLRPKTETPKPRPEDEGRETAEQEPAPAIPRPKKKKKATAGGDEFDDIFGALEPAARKSKKKRKKGDEFDDIFGAL</sequence>
<dbReference type="EMBL" id="JAUKUA010000005">
    <property type="protein sequence ID" value="KAK0711585.1"/>
    <property type="molecule type" value="Genomic_DNA"/>
</dbReference>
<feature type="domain" description="RNase MRP protein 1 RNA binding" evidence="2">
    <location>
        <begin position="25"/>
        <end position="131"/>
    </location>
</feature>
<feature type="region of interest" description="Disordered" evidence="1">
    <location>
        <begin position="184"/>
        <end position="262"/>
    </location>
</feature>
<organism evidence="3 4">
    <name type="scientific">Lasiosphaeris hirsuta</name>
    <dbReference type="NCBI Taxonomy" id="260670"/>
    <lineage>
        <taxon>Eukaryota</taxon>
        <taxon>Fungi</taxon>
        <taxon>Dikarya</taxon>
        <taxon>Ascomycota</taxon>
        <taxon>Pezizomycotina</taxon>
        <taxon>Sordariomycetes</taxon>
        <taxon>Sordariomycetidae</taxon>
        <taxon>Sordariales</taxon>
        <taxon>Lasiosphaeriaceae</taxon>
        <taxon>Lasiosphaeris</taxon>
    </lineage>
</organism>
<dbReference type="AlphaFoldDB" id="A0AA40A945"/>
<accession>A0AA40A945</accession>
<evidence type="ECO:0000313" key="3">
    <source>
        <dbReference type="EMBL" id="KAK0711585.1"/>
    </source>
</evidence>
<comment type="caution">
    <text evidence="3">The sequence shown here is derived from an EMBL/GenBank/DDBJ whole genome shotgun (WGS) entry which is preliminary data.</text>
</comment>
<dbReference type="Proteomes" id="UP001172102">
    <property type="component" value="Unassembled WGS sequence"/>
</dbReference>
<dbReference type="CDD" id="cd22573">
    <property type="entry name" value="RMP1_RBD"/>
    <property type="match status" value="1"/>
</dbReference>
<gene>
    <name evidence="3" type="ORF">B0H67DRAFT_646944</name>
</gene>